<evidence type="ECO:0000256" key="6">
    <source>
        <dbReference type="ARBA" id="ARBA00024031"/>
    </source>
</evidence>
<evidence type="ECO:0000256" key="3">
    <source>
        <dbReference type="ARBA" id="ARBA00022475"/>
    </source>
</evidence>
<dbReference type="RefSeq" id="WP_233394195.1">
    <property type="nucleotide sequence ID" value="NZ_JAJTWT010000010.1"/>
</dbReference>
<keyword evidence="5" id="KW-0472">Membrane</keyword>
<keyword evidence="8" id="KW-1185">Reference proteome</keyword>
<dbReference type="EMBL" id="JAJTWT010000010">
    <property type="protein sequence ID" value="MCE4539673.1"/>
    <property type="molecule type" value="Genomic_DNA"/>
</dbReference>
<evidence type="ECO:0000256" key="2">
    <source>
        <dbReference type="ARBA" id="ARBA00022448"/>
    </source>
</evidence>
<evidence type="ECO:0000256" key="1">
    <source>
        <dbReference type="ARBA" id="ARBA00004308"/>
    </source>
</evidence>
<dbReference type="PROSITE" id="PS51318">
    <property type="entry name" value="TAT"/>
    <property type="match status" value="1"/>
</dbReference>
<evidence type="ECO:0000256" key="4">
    <source>
        <dbReference type="ARBA" id="ARBA00022519"/>
    </source>
</evidence>
<dbReference type="Gene3D" id="3.40.190.10">
    <property type="entry name" value="Periplasmic binding protein-like II"/>
    <property type="match status" value="2"/>
</dbReference>
<dbReference type="PANTHER" id="PTHR30024">
    <property type="entry name" value="ALIPHATIC SULFONATES-BINDING PROTEIN-RELATED"/>
    <property type="match status" value="1"/>
</dbReference>
<sequence>MTIDASRPPSYRHLCSSPGCDCGFTRRDWLRLTALSAAAAAPLLRTGDIAAQAFKGDDQPVRIGYLPITDATPLLVAHGRGLFEVEGLRVEPPRLFRSWAQIVEAFVAGQINVIHLLSPAALWVRYGSRFPAKIVAWNHVNGSALTVAPQVRNLADLGGKTVAVPFWYSIHNILLQGLLRKEGLVPVTRPREAALKANEVNLVVLPPAEMVSALASRSIAGFIVAEPFNAAAEIAGVGRVLRFSGDVWKDHACCVTFLAERDLAQRPEWTQRVTNALVKAQLWTRDNLLEGSKLLSSGGERRYTPHSVQALSKVLATTDYASYEASGVVQHRGWTQRRIDFQPYPFPSYTEQLVKLLQQTQVEGDKRFLEALDPAFVARDLVDARFVRKAIDAVGGPTRFGLSATYQRQEVLAL</sequence>
<organism evidence="7 8">
    <name type="scientific">Pelomonas caseinilytica</name>
    <dbReference type="NCBI Taxonomy" id="2906763"/>
    <lineage>
        <taxon>Bacteria</taxon>
        <taxon>Pseudomonadati</taxon>
        <taxon>Pseudomonadota</taxon>
        <taxon>Betaproteobacteria</taxon>
        <taxon>Burkholderiales</taxon>
        <taxon>Sphaerotilaceae</taxon>
        <taxon>Roseateles</taxon>
    </lineage>
</organism>
<reference evidence="7 8" key="1">
    <citation type="submission" date="2021-12" db="EMBL/GenBank/DDBJ databases">
        <title>Genome seq of p7.</title>
        <authorList>
            <person name="Seo T."/>
        </authorList>
    </citation>
    <scope>NUCLEOTIDE SEQUENCE [LARGE SCALE GENOMIC DNA]</scope>
    <source>
        <strain evidence="7 8">P7</strain>
    </source>
</reference>
<dbReference type="CDD" id="cd13553">
    <property type="entry name" value="PBP2_NrtA_CpmA_like"/>
    <property type="match status" value="1"/>
</dbReference>
<evidence type="ECO:0000313" key="7">
    <source>
        <dbReference type="EMBL" id="MCE4539673.1"/>
    </source>
</evidence>
<protein>
    <submittedName>
        <fullName evidence="7">ABC transporter substrate-binding protein</fullName>
    </submittedName>
</protein>
<comment type="subcellular location">
    <subcellularLocation>
        <location evidence="1">Endomembrane system</location>
    </subcellularLocation>
</comment>
<dbReference type="SUPFAM" id="SSF53850">
    <property type="entry name" value="Periplasmic binding protein-like II"/>
    <property type="match status" value="1"/>
</dbReference>
<dbReference type="PANTHER" id="PTHR30024:SF43">
    <property type="entry name" value="BLL4572 PROTEIN"/>
    <property type="match status" value="1"/>
</dbReference>
<keyword evidence="3" id="KW-1003">Cell membrane</keyword>
<evidence type="ECO:0000313" key="8">
    <source>
        <dbReference type="Proteomes" id="UP001201463"/>
    </source>
</evidence>
<keyword evidence="4" id="KW-0997">Cell inner membrane</keyword>
<keyword evidence="2" id="KW-0813">Transport</keyword>
<evidence type="ECO:0000256" key="5">
    <source>
        <dbReference type="ARBA" id="ARBA00023136"/>
    </source>
</evidence>
<comment type="similarity">
    <text evidence="6">Belongs to the CmpA/NrtA family.</text>
</comment>
<dbReference type="Pfam" id="PF13379">
    <property type="entry name" value="NMT1_2"/>
    <property type="match status" value="1"/>
</dbReference>
<dbReference type="Proteomes" id="UP001201463">
    <property type="component" value="Unassembled WGS sequence"/>
</dbReference>
<proteinExistence type="inferred from homology"/>
<accession>A0ABS8XKU8</accession>
<name>A0ABS8XKU8_9BURK</name>
<gene>
    <name evidence="7" type="ORF">LXT12_20685</name>
</gene>
<dbReference type="InterPro" id="IPR044527">
    <property type="entry name" value="NrtA/CpmA_ABC-bd_dom"/>
</dbReference>
<comment type="caution">
    <text evidence="7">The sequence shown here is derived from an EMBL/GenBank/DDBJ whole genome shotgun (WGS) entry which is preliminary data.</text>
</comment>
<dbReference type="InterPro" id="IPR006311">
    <property type="entry name" value="TAT_signal"/>
</dbReference>